<sequence length="43" mass="5247">MQHHKYSLTEIEGMMPWERTVYVSLLNQWIKEQEEKIKAQQNA</sequence>
<dbReference type="OrthoDB" id="28005at10239"/>
<evidence type="ECO:0000313" key="2">
    <source>
        <dbReference type="Proteomes" id="UP000006534"/>
    </source>
</evidence>
<dbReference type="GeneID" id="10328904"/>
<proteinExistence type="predicted"/>
<organism evidence="1 2">
    <name type="scientific">Prochlorococcus phage Syn1</name>
    <dbReference type="NCBI Taxonomy" id="444861"/>
    <lineage>
        <taxon>Viruses</taxon>
        <taxon>Duplodnaviria</taxon>
        <taxon>Heunggongvirae</taxon>
        <taxon>Uroviricota</taxon>
        <taxon>Caudoviricetes</taxon>
        <taxon>Pantevenvirales</taxon>
        <taxon>Kyanoviridae</taxon>
        <taxon>Vellamovirus</taxon>
        <taxon>Vellamovirus syn1</taxon>
    </lineage>
</organism>
<protein>
    <submittedName>
        <fullName evidence="1">Gp51</fullName>
    </submittedName>
</protein>
<dbReference type="EMBL" id="GU071105">
    <property type="protein sequence ID" value="ADO99113.1"/>
    <property type="molecule type" value="Genomic_DNA"/>
</dbReference>
<gene>
    <name evidence="1" type="primary">gp51</name>
    <name evidence="1" type="ORF">Syn1_011</name>
</gene>
<reference evidence="1 2" key="1">
    <citation type="journal article" date="2010" name="Environ. Microbiol.">
        <title>Genomic analysis of oceanic cyanobacterial myoviruses compared with T4-like myoviruses from diverse hosts and environments.</title>
        <authorList>
            <person name="Sullivan M.B."/>
            <person name="Huang K.H."/>
            <person name="Ignacio-Espinoza J.C."/>
            <person name="Berlin A.M."/>
            <person name="Kelly L."/>
            <person name="Weigele P.R."/>
            <person name="DeFrancesco A.S."/>
            <person name="Kern S.E."/>
            <person name="Thompson L.R."/>
            <person name="Young S."/>
            <person name="Yandava C."/>
            <person name="Fu R."/>
            <person name="Krastins B."/>
            <person name="Chase M."/>
            <person name="Sarracino D."/>
            <person name="Osburne M.S."/>
            <person name="Henn M.R."/>
            <person name="Chisholm S.W."/>
        </authorList>
    </citation>
    <scope>NUCLEOTIDE SEQUENCE [LARGE SCALE GENOMIC DNA]</scope>
    <source>
        <strain evidence="1">Syn1</strain>
    </source>
</reference>
<dbReference type="Proteomes" id="UP000006534">
    <property type="component" value="Segment"/>
</dbReference>
<name>E3SP97_9CAUD</name>
<dbReference type="KEGG" id="vg:10328904"/>
<keyword evidence="2" id="KW-1185">Reference proteome</keyword>
<evidence type="ECO:0000313" key="1">
    <source>
        <dbReference type="EMBL" id="ADO99113.1"/>
    </source>
</evidence>
<dbReference type="RefSeq" id="YP_004324383.1">
    <property type="nucleotide sequence ID" value="NC_015288.1"/>
</dbReference>
<accession>E3SP97</accession>